<reference evidence="5 6" key="1">
    <citation type="submission" date="2017-06" db="EMBL/GenBank/DDBJ databases">
        <title>Raineya orbicola gen. nov., sp. nov. a slightly thermophilic bacterium of the phylum Bacteroidetes and the description of Raineyaceae fam. nov.</title>
        <authorList>
            <person name="Albuquerque L."/>
            <person name="Polonia A.R.M."/>
            <person name="Barroso C."/>
            <person name="Froufe H.J.C."/>
            <person name="Lage O."/>
            <person name="Lobo-Da-Cunha A."/>
            <person name="Egas C."/>
            <person name="Da Costa M.S."/>
        </authorList>
    </citation>
    <scope>NUCLEOTIDE SEQUENCE [LARGE SCALE GENOMIC DNA]</scope>
    <source>
        <strain evidence="5 6">SPSPC-11</strain>
    </source>
</reference>
<dbReference type="PANTHER" id="PTHR21666:SF289">
    <property type="entry name" value="L-ALA--D-GLU ENDOPEPTIDASE"/>
    <property type="match status" value="1"/>
</dbReference>
<keyword evidence="1 3" id="KW-0732">Signal</keyword>
<feature type="coiled-coil region" evidence="2">
    <location>
        <begin position="170"/>
        <end position="232"/>
    </location>
</feature>
<keyword evidence="6" id="KW-1185">Reference proteome</keyword>
<accession>A0A2N3IF72</accession>
<feature type="coiled-coil region" evidence="2">
    <location>
        <begin position="18"/>
        <end position="115"/>
    </location>
</feature>
<evidence type="ECO:0000259" key="4">
    <source>
        <dbReference type="Pfam" id="PF01551"/>
    </source>
</evidence>
<evidence type="ECO:0000256" key="3">
    <source>
        <dbReference type="SAM" id="SignalP"/>
    </source>
</evidence>
<dbReference type="InterPro" id="IPR050570">
    <property type="entry name" value="Cell_wall_metabolism_enzyme"/>
</dbReference>
<evidence type="ECO:0000313" key="6">
    <source>
        <dbReference type="Proteomes" id="UP000233387"/>
    </source>
</evidence>
<dbReference type="Gene3D" id="6.10.250.3150">
    <property type="match status" value="1"/>
</dbReference>
<dbReference type="PANTHER" id="PTHR21666">
    <property type="entry name" value="PEPTIDASE-RELATED"/>
    <property type="match status" value="1"/>
</dbReference>
<dbReference type="CDD" id="cd12797">
    <property type="entry name" value="M23_peptidase"/>
    <property type="match status" value="1"/>
</dbReference>
<feature type="signal peptide" evidence="3">
    <location>
        <begin position="1"/>
        <end position="21"/>
    </location>
</feature>
<dbReference type="Proteomes" id="UP000233387">
    <property type="component" value="Unassembled WGS sequence"/>
</dbReference>
<feature type="domain" description="M23ase beta-sheet core" evidence="4">
    <location>
        <begin position="301"/>
        <end position="392"/>
    </location>
</feature>
<dbReference type="InterPro" id="IPR011055">
    <property type="entry name" value="Dup_hybrid_motif"/>
</dbReference>
<proteinExistence type="predicted"/>
<feature type="chain" id="PRO_5014762169" evidence="3">
    <location>
        <begin position="22"/>
        <end position="399"/>
    </location>
</feature>
<comment type="caution">
    <text evidence="5">The sequence shown here is derived from an EMBL/GenBank/DDBJ whole genome shotgun (WGS) entry which is preliminary data.</text>
</comment>
<evidence type="ECO:0000256" key="1">
    <source>
        <dbReference type="ARBA" id="ARBA00022729"/>
    </source>
</evidence>
<name>A0A2N3IF72_9BACT</name>
<sequence>MKQIFTIVVSFLLYAIAFGQAQQRKQQLEEQKNAKLKNIAEINKILEEATSKKQRSLGELNAINAQIQQREQIRGAIRREISFIEKDISDTEKIIEGLEKDLSDLKKEYARMIYQASKMSNRYNQLTFVLSAKSFNEFYRRIQFVRQYAVARRKQLEQILKTKEYLETQNQIVRKQREEKTSTLTSLQEEDRELLNLQKQQSELVKELAKREAELRQQYLAEKKELQELEKQTLALIRAEIKKTGGGETKEIVLTNPEDIKLANSFAQNQGNLPWPVDNGFISLRFGKQKHPVIANFYIDNAGVKIQAKQGTKIRAVFEGKVEAVRERMGPGYSIMINHGDFFTIYEPVDNVMVKENERINTKQILGTIMPNFEGTPELLFCIYKNDKKLDPEKWLYKK</sequence>
<dbReference type="EMBL" id="NKXO01000021">
    <property type="protein sequence ID" value="PKQ68960.1"/>
    <property type="molecule type" value="Genomic_DNA"/>
</dbReference>
<organism evidence="5 6">
    <name type="scientific">Raineya orbicola</name>
    <dbReference type="NCBI Taxonomy" id="2016530"/>
    <lineage>
        <taxon>Bacteria</taxon>
        <taxon>Pseudomonadati</taxon>
        <taxon>Bacteroidota</taxon>
        <taxon>Cytophagia</taxon>
        <taxon>Cytophagales</taxon>
        <taxon>Raineyaceae</taxon>
        <taxon>Raineya</taxon>
    </lineage>
</organism>
<dbReference type="Gene3D" id="2.70.70.10">
    <property type="entry name" value="Glucose Permease (Domain IIA)"/>
    <property type="match status" value="1"/>
</dbReference>
<evidence type="ECO:0000313" key="5">
    <source>
        <dbReference type="EMBL" id="PKQ68960.1"/>
    </source>
</evidence>
<dbReference type="SUPFAM" id="SSF51261">
    <property type="entry name" value="Duplicated hybrid motif"/>
    <property type="match status" value="1"/>
</dbReference>
<evidence type="ECO:0000256" key="2">
    <source>
        <dbReference type="SAM" id="Coils"/>
    </source>
</evidence>
<dbReference type="AlphaFoldDB" id="A0A2N3IF72"/>
<dbReference type="OrthoDB" id="9815884at2"/>
<dbReference type="GO" id="GO:0004222">
    <property type="term" value="F:metalloendopeptidase activity"/>
    <property type="evidence" value="ECO:0007669"/>
    <property type="project" value="TreeGrafter"/>
</dbReference>
<gene>
    <name evidence="5" type="ORF">Rain11_1493</name>
</gene>
<dbReference type="RefSeq" id="WP_133121537.1">
    <property type="nucleotide sequence ID" value="NZ_NKXO01000021.1"/>
</dbReference>
<dbReference type="Pfam" id="PF01551">
    <property type="entry name" value="Peptidase_M23"/>
    <property type="match status" value="1"/>
</dbReference>
<keyword evidence="2" id="KW-0175">Coiled coil</keyword>
<dbReference type="InterPro" id="IPR016047">
    <property type="entry name" value="M23ase_b-sheet_dom"/>
</dbReference>
<protein>
    <submittedName>
        <fullName evidence="5">Peptidase family M23</fullName>
    </submittedName>
</protein>